<dbReference type="AlphaFoldDB" id="A0A2T2XH23"/>
<name>A0A2T2XH23_9FIRM</name>
<reference evidence="1 2" key="1">
    <citation type="journal article" date="2014" name="BMC Genomics">
        <title>Comparison of environmental and isolate Sulfobacillus genomes reveals diverse carbon, sulfur, nitrogen, and hydrogen metabolisms.</title>
        <authorList>
            <person name="Justice N.B."/>
            <person name="Norman A."/>
            <person name="Brown C.T."/>
            <person name="Singh A."/>
            <person name="Thomas B.C."/>
            <person name="Banfield J.F."/>
        </authorList>
    </citation>
    <scope>NUCLEOTIDE SEQUENCE [LARGE SCALE GENOMIC DNA]</scope>
    <source>
        <strain evidence="1">AMDSBA4</strain>
    </source>
</reference>
<evidence type="ECO:0000313" key="1">
    <source>
        <dbReference type="EMBL" id="PSR33801.1"/>
    </source>
</evidence>
<sequence length="79" mass="8900">MRVEQHAYENCHVAQSGCRLRPIQGPADAVGFVDLLNTLLSWNMLQCRTSPGERIALKTVAHLMREAGIRFPVDFKSTF</sequence>
<comment type="caution">
    <text evidence="1">The sequence shown here is derived from an EMBL/GenBank/DDBJ whole genome shotgun (WGS) entry which is preliminary data.</text>
</comment>
<proteinExistence type="predicted"/>
<evidence type="ECO:0000313" key="2">
    <source>
        <dbReference type="Proteomes" id="UP000242972"/>
    </source>
</evidence>
<dbReference type="EMBL" id="PXYW01000016">
    <property type="protein sequence ID" value="PSR33801.1"/>
    <property type="molecule type" value="Genomic_DNA"/>
</dbReference>
<accession>A0A2T2XH23</accession>
<organism evidence="1 2">
    <name type="scientific">Sulfobacillus benefaciens</name>
    <dbReference type="NCBI Taxonomy" id="453960"/>
    <lineage>
        <taxon>Bacteria</taxon>
        <taxon>Bacillati</taxon>
        <taxon>Bacillota</taxon>
        <taxon>Clostridia</taxon>
        <taxon>Eubacteriales</taxon>
        <taxon>Clostridiales Family XVII. Incertae Sedis</taxon>
        <taxon>Sulfobacillus</taxon>
    </lineage>
</organism>
<protein>
    <submittedName>
        <fullName evidence="1">Uncharacterized protein</fullName>
    </submittedName>
</protein>
<dbReference type="Proteomes" id="UP000242972">
    <property type="component" value="Unassembled WGS sequence"/>
</dbReference>
<gene>
    <name evidence="1" type="ORF">C7B46_08105</name>
</gene>